<dbReference type="CDD" id="cd07377">
    <property type="entry name" value="WHTH_GntR"/>
    <property type="match status" value="1"/>
</dbReference>
<organism evidence="5 6">
    <name type="scientific">Pseudonocardia acidicola</name>
    <dbReference type="NCBI Taxonomy" id="2724939"/>
    <lineage>
        <taxon>Bacteria</taxon>
        <taxon>Bacillati</taxon>
        <taxon>Actinomycetota</taxon>
        <taxon>Actinomycetes</taxon>
        <taxon>Pseudonocardiales</taxon>
        <taxon>Pseudonocardiaceae</taxon>
        <taxon>Pseudonocardia</taxon>
    </lineage>
</organism>
<dbReference type="InterPro" id="IPR036390">
    <property type="entry name" value="WH_DNA-bd_sf"/>
</dbReference>
<reference evidence="5 6" key="1">
    <citation type="submission" date="2020-04" db="EMBL/GenBank/DDBJ databases">
        <authorList>
            <person name="Klaysubun C."/>
            <person name="Duangmal K."/>
            <person name="Lipun K."/>
        </authorList>
    </citation>
    <scope>NUCLEOTIDE SEQUENCE [LARGE SCALE GENOMIC DNA]</scope>
    <source>
        <strain evidence="5 6">K10HN5</strain>
    </source>
</reference>
<dbReference type="InterPro" id="IPR011711">
    <property type="entry name" value="GntR_C"/>
</dbReference>
<keyword evidence="1" id="KW-0805">Transcription regulation</keyword>
<accession>A0ABX1S7G6</accession>
<dbReference type="Pfam" id="PF00392">
    <property type="entry name" value="GntR"/>
    <property type="match status" value="1"/>
</dbReference>
<evidence type="ECO:0000256" key="2">
    <source>
        <dbReference type="ARBA" id="ARBA00023125"/>
    </source>
</evidence>
<dbReference type="EMBL" id="JAAXLA010000012">
    <property type="protein sequence ID" value="NMH97491.1"/>
    <property type="molecule type" value="Genomic_DNA"/>
</dbReference>
<name>A0ABX1S7G6_9PSEU</name>
<feature type="domain" description="HTH gntR-type" evidence="4">
    <location>
        <begin position="1"/>
        <end position="59"/>
    </location>
</feature>
<keyword evidence="2" id="KW-0238">DNA-binding</keyword>
<gene>
    <name evidence="5" type="ORF">HF526_09225</name>
</gene>
<keyword evidence="6" id="KW-1185">Reference proteome</keyword>
<dbReference type="SUPFAM" id="SSF46785">
    <property type="entry name" value="Winged helix' DNA-binding domain"/>
    <property type="match status" value="1"/>
</dbReference>
<dbReference type="SUPFAM" id="SSF48008">
    <property type="entry name" value="GntR ligand-binding domain-like"/>
    <property type="match status" value="1"/>
</dbReference>
<dbReference type="Proteomes" id="UP000820669">
    <property type="component" value="Unassembled WGS sequence"/>
</dbReference>
<evidence type="ECO:0000256" key="3">
    <source>
        <dbReference type="ARBA" id="ARBA00023163"/>
    </source>
</evidence>
<dbReference type="Gene3D" id="1.20.120.530">
    <property type="entry name" value="GntR ligand-binding domain-like"/>
    <property type="match status" value="1"/>
</dbReference>
<evidence type="ECO:0000256" key="1">
    <source>
        <dbReference type="ARBA" id="ARBA00023015"/>
    </source>
</evidence>
<evidence type="ECO:0000259" key="4">
    <source>
        <dbReference type="PROSITE" id="PS50949"/>
    </source>
</evidence>
<dbReference type="SMART" id="SM00345">
    <property type="entry name" value="HTH_GNTR"/>
    <property type="match status" value="1"/>
</dbReference>
<dbReference type="InterPro" id="IPR008920">
    <property type="entry name" value="TF_FadR/GntR_C"/>
</dbReference>
<dbReference type="Pfam" id="PF07729">
    <property type="entry name" value="FCD"/>
    <property type="match status" value="1"/>
</dbReference>
<dbReference type="Gene3D" id="1.10.10.10">
    <property type="entry name" value="Winged helix-like DNA-binding domain superfamily/Winged helix DNA-binding domain"/>
    <property type="match status" value="1"/>
</dbReference>
<sequence>MLREAILFHEFAPGEKLRAVQLAERFSTSPTPVRESLARLAGEGLVTYSPQRGARVAELSQAEMVDVYEIRALLEPLALRRSLARATPEWMEAVNTAHQAMADALVRPFQDMSAAEYATYERRHLAFHKALLDNCGSRWLQQFTSLLAEQSSRFRRLSLDARGGHTAVSAEHQTILEACQALDPDAASAAMQAHMTRTQNAIAHVLPD</sequence>
<proteinExistence type="predicted"/>
<keyword evidence="3" id="KW-0804">Transcription</keyword>
<dbReference type="SMART" id="SM00895">
    <property type="entry name" value="FCD"/>
    <property type="match status" value="1"/>
</dbReference>
<dbReference type="PROSITE" id="PS50949">
    <property type="entry name" value="HTH_GNTR"/>
    <property type="match status" value="1"/>
</dbReference>
<dbReference type="PANTHER" id="PTHR43537">
    <property type="entry name" value="TRANSCRIPTIONAL REGULATOR, GNTR FAMILY"/>
    <property type="match status" value="1"/>
</dbReference>
<comment type="caution">
    <text evidence="5">The sequence shown here is derived from an EMBL/GenBank/DDBJ whole genome shotgun (WGS) entry which is preliminary data.</text>
</comment>
<evidence type="ECO:0000313" key="5">
    <source>
        <dbReference type="EMBL" id="NMH97491.1"/>
    </source>
</evidence>
<dbReference type="InterPro" id="IPR000524">
    <property type="entry name" value="Tscrpt_reg_HTH_GntR"/>
</dbReference>
<dbReference type="InterPro" id="IPR036388">
    <property type="entry name" value="WH-like_DNA-bd_sf"/>
</dbReference>
<evidence type="ECO:0000313" key="6">
    <source>
        <dbReference type="Proteomes" id="UP000820669"/>
    </source>
</evidence>
<protein>
    <submittedName>
        <fullName evidence="5">GntR family transcriptional regulator</fullName>
    </submittedName>
</protein>
<dbReference type="PANTHER" id="PTHR43537:SF45">
    <property type="entry name" value="GNTR FAMILY REGULATORY PROTEIN"/>
    <property type="match status" value="1"/>
</dbReference>